<feature type="domain" description="Polymerase/histidinol phosphatase N-terminal" evidence="12">
    <location>
        <begin position="4"/>
        <end position="71"/>
    </location>
</feature>
<dbReference type="GO" id="GO:0003676">
    <property type="term" value="F:nucleic acid binding"/>
    <property type="evidence" value="ECO:0007669"/>
    <property type="project" value="InterPro"/>
</dbReference>
<keyword evidence="14" id="KW-1185">Reference proteome</keyword>
<dbReference type="GO" id="GO:0006260">
    <property type="term" value="P:DNA replication"/>
    <property type="evidence" value="ECO:0007669"/>
    <property type="project" value="UniProtKB-KW"/>
</dbReference>
<accession>S0KPC2</accession>
<dbReference type="Pfam" id="PF14579">
    <property type="entry name" value="HHH_6"/>
    <property type="match status" value="1"/>
</dbReference>
<dbReference type="InterPro" id="IPR004805">
    <property type="entry name" value="DnaE2/DnaE/PolC"/>
</dbReference>
<dbReference type="Pfam" id="PF02811">
    <property type="entry name" value="PHP"/>
    <property type="match status" value="1"/>
</dbReference>
<dbReference type="Pfam" id="PF01336">
    <property type="entry name" value="tRNA_anti-codon"/>
    <property type="match status" value="1"/>
</dbReference>
<dbReference type="SMART" id="SM00481">
    <property type="entry name" value="POLIIIAc"/>
    <property type="match status" value="1"/>
</dbReference>
<dbReference type="AlphaFoldDB" id="S0KPC2"/>
<dbReference type="InterPro" id="IPR003141">
    <property type="entry name" value="Pol/His_phosphatase_N"/>
</dbReference>
<dbReference type="RefSeq" id="WP_016183159.1">
    <property type="nucleotide sequence ID" value="NZ_JXKI01000001.1"/>
</dbReference>
<dbReference type="Gene3D" id="2.40.50.140">
    <property type="entry name" value="Nucleic acid-binding proteins"/>
    <property type="match status" value="1"/>
</dbReference>
<proteinExistence type="inferred from homology"/>
<reference evidence="13 14" key="1">
    <citation type="submission" date="2013-03" db="EMBL/GenBank/DDBJ databases">
        <title>The Genome Sequence of Enterococcus columbae ATCC_51263 (PacBio/Illumina hybrid assembly).</title>
        <authorList>
            <consortium name="The Broad Institute Genomics Platform"/>
            <consortium name="The Broad Institute Genome Sequencing Center for Infectious Disease"/>
            <person name="Earl A."/>
            <person name="Russ C."/>
            <person name="Gilmore M."/>
            <person name="Surin D."/>
            <person name="Walker B."/>
            <person name="Young S."/>
            <person name="Zeng Q."/>
            <person name="Gargeya S."/>
            <person name="Fitzgerald M."/>
            <person name="Haas B."/>
            <person name="Abouelleil A."/>
            <person name="Allen A.W."/>
            <person name="Alvarado L."/>
            <person name="Arachchi H.M."/>
            <person name="Berlin A.M."/>
            <person name="Chapman S.B."/>
            <person name="Gainer-Dewar J."/>
            <person name="Goldberg J."/>
            <person name="Griggs A."/>
            <person name="Gujja S."/>
            <person name="Hansen M."/>
            <person name="Howarth C."/>
            <person name="Imamovic A."/>
            <person name="Ireland A."/>
            <person name="Larimer J."/>
            <person name="McCowan C."/>
            <person name="Murphy C."/>
            <person name="Pearson M."/>
            <person name="Poon T.W."/>
            <person name="Priest M."/>
            <person name="Roberts A."/>
            <person name="Saif S."/>
            <person name="Shea T."/>
            <person name="Sisk P."/>
            <person name="Sykes S."/>
            <person name="Wortman J."/>
            <person name="Nusbaum C."/>
            <person name="Birren B."/>
        </authorList>
    </citation>
    <scope>NUCLEOTIDE SEQUENCE [LARGE SCALE GENOMIC DNA]</scope>
    <source>
        <strain evidence="13 14">ATCC 51263</strain>
    </source>
</reference>
<evidence type="ECO:0000256" key="6">
    <source>
        <dbReference type="ARBA" id="ARBA00022695"/>
    </source>
</evidence>
<evidence type="ECO:0000256" key="4">
    <source>
        <dbReference type="ARBA" id="ARBA00019114"/>
    </source>
</evidence>
<dbReference type="NCBIfam" id="TIGR00594">
    <property type="entry name" value="polc"/>
    <property type="match status" value="1"/>
</dbReference>
<protein>
    <recommendedName>
        <fullName evidence="4">DNA polymerase III subunit alpha</fullName>
        <ecNumber evidence="3">2.7.7.7</ecNumber>
    </recommendedName>
</protein>
<dbReference type="InterPro" id="IPR012340">
    <property type="entry name" value="NA-bd_OB-fold"/>
</dbReference>
<evidence type="ECO:0000256" key="1">
    <source>
        <dbReference type="ARBA" id="ARBA00004496"/>
    </source>
</evidence>
<dbReference type="InterPro" id="IPR004365">
    <property type="entry name" value="NA-bd_OB_tRNA"/>
</dbReference>
<dbReference type="Gene3D" id="1.10.10.1600">
    <property type="entry name" value="Bacterial DNA polymerase III alpha subunit, thumb domain"/>
    <property type="match status" value="1"/>
</dbReference>
<dbReference type="Proteomes" id="UP000014113">
    <property type="component" value="Unassembled WGS sequence"/>
</dbReference>
<dbReference type="OrthoDB" id="9803237at2"/>
<comment type="function">
    <text evidence="9">DNA polymerase III is a complex, multichain enzyme responsible for most of the replicative synthesis in bacteria. This DNA polymerase also exhibits 3' to 5' exonuclease activity. The alpha chain is the DNA polymerase.</text>
</comment>
<dbReference type="InterPro" id="IPR040982">
    <property type="entry name" value="DNA_pol3_finger"/>
</dbReference>
<name>S0KPC2_9ENTE</name>
<dbReference type="InterPro" id="IPR004013">
    <property type="entry name" value="PHP_dom"/>
</dbReference>
<evidence type="ECO:0000256" key="10">
    <source>
        <dbReference type="ARBA" id="ARBA00026073"/>
    </source>
</evidence>
<dbReference type="Pfam" id="PF07733">
    <property type="entry name" value="DNA_pol3_alpha"/>
    <property type="match status" value="1"/>
</dbReference>
<dbReference type="GO" id="GO:0008408">
    <property type="term" value="F:3'-5' exonuclease activity"/>
    <property type="evidence" value="ECO:0007669"/>
    <property type="project" value="InterPro"/>
</dbReference>
<dbReference type="InterPro" id="IPR041931">
    <property type="entry name" value="DNA_pol3_alpha_thumb_dom"/>
</dbReference>
<dbReference type="Gene3D" id="3.20.20.140">
    <property type="entry name" value="Metal-dependent hydrolases"/>
    <property type="match status" value="1"/>
</dbReference>
<comment type="catalytic activity">
    <reaction evidence="11">
        <text>DNA(n) + a 2'-deoxyribonucleoside 5'-triphosphate = DNA(n+1) + diphosphate</text>
        <dbReference type="Rhea" id="RHEA:22508"/>
        <dbReference type="Rhea" id="RHEA-COMP:17339"/>
        <dbReference type="Rhea" id="RHEA-COMP:17340"/>
        <dbReference type="ChEBI" id="CHEBI:33019"/>
        <dbReference type="ChEBI" id="CHEBI:61560"/>
        <dbReference type="ChEBI" id="CHEBI:173112"/>
        <dbReference type="EC" id="2.7.7.7"/>
    </reaction>
</comment>
<dbReference type="eggNOG" id="COG0587">
    <property type="taxonomic scope" value="Bacteria"/>
</dbReference>
<comment type="subcellular location">
    <subcellularLocation>
        <location evidence="1">Cytoplasm</location>
    </subcellularLocation>
</comment>
<keyword evidence="5" id="KW-0808">Transferase</keyword>
<dbReference type="PANTHER" id="PTHR32294">
    <property type="entry name" value="DNA POLYMERASE III SUBUNIT ALPHA"/>
    <property type="match status" value="1"/>
</dbReference>
<keyword evidence="7" id="KW-0235">DNA replication</keyword>
<dbReference type="Gene3D" id="1.10.150.870">
    <property type="match status" value="1"/>
</dbReference>
<evidence type="ECO:0000256" key="5">
    <source>
        <dbReference type="ARBA" id="ARBA00022679"/>
    </source>
</evidence>
<evidence type="ECO:0000256" key="3">
    <source>
        <dbReference type="ARBA" id="ARBA00012417"/>
    </source>
</evidence>
<dbReference type="CDD" id="cd07431">
    <property type="entry name" value="PHP_PolIIIA"/>
    <property type="match status" value="1"/>
</dbReference>
<dbReference type="Pfam" id="PF17657">
    <property type="entry name" value="DNA_pol3_finger"/>
    <property type="match status" value="1"/>
</dbReference>
<comment type="caution">
    <text evidence="13">The sequence shown here is derived from an EMBL/GenBank/DDBJ whole genome shotgun (WGS) entry which is preliminary data.</text>
</comment>
<keyword evidence="6" id="KW-0548">Nucleotidyltransferase</keyword>
<dbReference type="STRING" id="1121865.OMW_01016"/>
<evidence type="ECO:0000256" key="11">
    <source>
        <dbReference type="ARBA" id="ARBA00049244"/>
    </source>
</evidence>
<evidence type="ECO:0000256" key="2">
    <source>
        <dbReference type="ARBA" id="ARBA00009496"/>
    </source>
</evidence>
<dbReference type="InterPro" id="IPR029460">
    <property type="entry name" value="DNAPol_HHH"/>
</dbReference>
<evidence type="ECO:0000256" key="7">
    <source>
        <dbReference type="ARBA" id="ARBA00022705"/>
    </source>
</evidence>
<evidence type="ECO:0000256" key="9">
    <source>
        <dbReference type="ARBA" id="ARBA00025611"/>
    </source>
</evidence>
<dbReference type="CDD" id="cd04485">
    <property type="entry name" value="DnaE_OBF"/>
    <property type="match status" value="1"/>
</dbReference>
<evidence type="ECO:0000256" key="8">
    <source>
        <dbReference type="ARBA" id="ARBA00022932"/>
    </source>
</evidence>
<dbReference type="EMBL" id="ASWJ01000008">
    <property type="protein sequence ID" value="EOW80460.1"/>
    <property type="molecule type" value="Genomic_DNA"/>
</dbReference>
<evidence type="ECO:0000259" key="12">
    <source>
        <dbReference type="SMART" id="SM00481"/>
    </source>
</evidence>
<organism evidence="13 14">
    <name type="scientific">Enterococcus columbae DSM 7374 = ATCC 51263</name>
    <dbReference type="NCBI Taxonomy" id="1121865"/>
    <lineage>
        <taxon>Bacteria</taxon>
        <taxon>Bacillati</taxon>
        <taxon>Bacillota</taxon>
        <taxon>Bacilli</taxon>
        <taxon>Lactobacillales</taxon>
        <taxon>Enterococcaceae</taxon>
        <taxon>Enterococcus</taxon>
    </lineage>
</organism>
<dbReference type="GO" id="GO:0003887">
    <property type="term" value="F:DNA-directed DNA polymerase activity"/>
    <property type="evidence" value="ECO:0007669"/>
    <property type="project" value="UniProtKB-KW"/>
</dbReference>
<keyword evidence="8" id="KW-0239">DNA-directed DNA polymerase</keyword>
<dbReference type="PATRIC" id="fig|1121865.3.peg.988"/>
<dbReference type="EC" id="2.7.7.7" evidence="3"/>
<evidence type="ECO:0000313" key="14">
    <source>
        <dbReference type="Proteomes" id="UP000014113"/>
    </source>
</evidence>
<gene>
    <name evidence="13" type="ORF">I568_01636</name>
</gene>
<sequence length="1107" mass="126475">MSYVQIHTLSAYSLMKSTVKVTDYVQKAAQMGYQSLGLVDEGVLSGSIEFYQACLKHQIQPIIGLTVQYYSEVLGITQPITLIAENYQGYQALLRLSSQYQIDGKLQLADFKDLSHLIFIFTSANQVVAGFNIEVEQANRLMRELKEMAGNHALYFGLMYEQKIKPTFLEYLATNAIELLAFSKVNILTKDEAFALKVLNHLQKGTQLAVDEMQEVTWSFAHELQEVAVYQEYYQRTYPQALTNLASLVEKIDLQIPLHLKKLPHYPLENESAPSYLSKLCQEKLVQRVPDYNEHYQQRLAYELKVITQMGFADYFLIVWDVMDYAHRQQIVTGAGRGSAAGSLVAYVLGITDVDPLKYNLIFERFLNPERQTMPDIDLDIPDNRRQEILHYVHQKYGQYQVVQIATFGTLAAKMVLRDVSRVFGLSQSEANRWSKAIPNVLKITLKQAYEQSKLLQQMVSESRRNQLIFKVALILEGLPRHVSTHAAGIIISDENLMDLIPLQPGSEGIFLSQLTMNDIQTIGLLKFDFLGLKNLSIIDETLKGIQYIQNRSFSQKQIPLNDPVTMRLFQTGDTTGVFQFESNGIRQVLKKVQPQNLEDLAAVNALYRPGPMQHIDEFVARKHGKQAVKYLDESLQPILANTYGIIVYQEQVMQIAAQMAGFSLAQADLLRRAISKKDHQGLDAQRRAFIQGALQKGYSQKNAEKVYSYIESFGDYGFNRSHSFAYSLIAYQMAYLKAHYPAAFFTALLNTVQNNTEKLKEYVHQLKKYQLTLLPPDINQSASETRAISLKAIRLGLANVKGMRRDFLRAIVHERMANGKYTDFDNFLVRLYHINSHWLKEELLIPLIASGCFDQLGEHRKALLEQLEGKIQNFKISAGSLDLLAIMKLSPAEELTPYSQQEILALEQQYLGLYVSGHPLDRFEKYYEQYLVNEISQLQVNQSAKIFYYLTSLKEITTKRGEKMAFLEGNDSSGEMSVTIFPQLYRQIRKELAVNQCFLVIGKVERSKYNDELQLIAEKIITESQIVQYLTSKTCYLRLAQGFANQEIVEKLKRLLASSPGKIPVVIYDPITHQKVQVARELWIEPTNNLYDSLRQLLGENNVVMK</sequence>
<dbReference type="PANTHER" id="PTHR32294:SF0">
    <property type="entry name" value="DNA POLYMERASE III SUBUNIT ALPHA"/>
    <property type="match status" value="1"/>
</dbReference>
<comment type="subunit">
    <text evidence="10">DNA polymerase III contains a core (composed of alpha, epsilon and theta chains) that associates with a tau subunit. This core dimerizes to form the POLIII' complex. PolIII' associates with the gamma complex (composed of gamma, delta, delta', psi and chi chains) and with the beta chain to form the complete DNA polymerase III complex.</text>
</comment>
<comment type="similarity">
    <text evidence="2">Belongs to the DNA polymerase type-C family. DnaE subfamily.</text>
</comment>
<dbReference type="InterPro" id="IPR011708">
    <property type="entry name" value="DNA_pol3_alpha_NTPase_dom"/>
</dbReference>
<evidence type="ECO:0000313" key="13">
    <source>
        <dbReference type="EMBL" id="EOW80460.1"/>
    </source>
</evidence>
<dbReference type="GO" id="GO:0005737">
    <property type="term" value="C:cytoplasm"/>
    <property type="evidence" value="ECO:0007669"/>
    <property type="project" value="UniProtKB-SubCell"/>
</dbReference>